<keyword evidence="2" id="KW-1185">Reference proteome</keyword>
<dbReference type="Proteomes" id="UP001151532">
    <property type="component" value="Chromosome 18"/>
</dbReference>
<reference evidence="1" key="2">
    <citation type="journal article" date="2023" name="Int. J. Mol. Sci.">
        <title>De Novo Assembly and Annotation of 11 Diverse Shrub Willow (Salix) Genomes Reveals Novel Gene Organization in Sex-Linked Regions.</title>
        <authorList>
            <person name="Hyden B."/>
            <person name="Feng K."/>
            <person name="Yates T.B."/>
            <person name="Jawdy S."/>
            <person name="Cereghino C."/>
            <person name="Smart L.B."/>
            <person name="Muchero W."/>
        </authorList>
    </citation>
    <scope>NUCLEOTIDE SEQUENCE</scope>
    <source>
        <tissue evidence="1">Shoot tip</tissue>
    </source>
</reference>
<gene>
    <name evidence="1" type="ORF">OIU79_003505</name>
</gene>
<sequence>MDLFKNCKLHLLLL</sequence>
<reference evidence="1" key="1">
    <citation type="submission" date="2022-11" db="EMBL/GenBank/DDBJ databases">
        <authorList>
            <person name="Hyden B.L."/>
            <person name="Feng K."/>
            <person name="Yates T."/>
            <person name="Jawdy S."/>
            <person name="Smart L.B."/>
            <person name="Muchero W."/>
        </authorList>
    </citation>
    <scope>NUCLEOTIDE SEQUENCE</scope>
    <source>
        <tissue evidence="1">Shoot tip</tissue>
    </source>
</reference>
<evidence type="ECO:0000313" key="1">
    <source>
        <dbReference type="EMBL" id="KAJ6732400.1"/>
    </source>
</evidence>
<dbReference type="EMBL" id="JAPFFK010000012">
    <property type="protein sequence ID" value="KAJ6732400.1"/>
    <property type="molecule type" value="Genomic_DNA"/>
</dbReference>
<name>A0A9Q0UM46_SALPP</name>
<evidence type="ECO:0000313" key="2">
    <source>
        <dbReference type="Proteomes" id="UP001151532"/>
    </source>
</evidence>
<protein>
    <submittedName>
        <fullName evidence="1">Uncharacterized protein</fullName>
    </submittedName>
</protein>
<proteinExistence type="predicted"/>
<comment type="caution">
    <text evidence="1">The sequence shown here is derived from an EMBL/GenBank/DDBJ whole genome shotgun (WGS) entry which is preliminary data.</text>
</comment>
<organism evidence="1 2">
    <name type="scientific">Salix purpurea</name>
    <name type="common">Purple osier willow</name>
    <dbReference type="NCBI Taxonomy" id="77065"/>
    <lineage>
        <taxon>Eukaryota</taxon>
        <taxon>Viridiplantae</taxon>
        <taxon>Streptophyta</taxon>
        <taxon>Embryophyta</taxon>
        <taxon>Tracheophyta</taxon>
        <taxon>Spermatophyta</taxon>
        <taxon>Magnoliopsida</taxon>
        <taxon>eudicotyledons</taxon>
        <taxon>Gunneridae</taxon>
        <taxon>Pentapetalae</taxon>
        <taxon>rosids</taxon>
        <taxon>fabids</taxon>
        <taxon>Malpighiales</taxon>
        <taxon>Salicaceae</taxon>
        <taxon>Saliceae</taxon>
        <taxon>Salix</taxon>
    </lineage>
</organism>
<accession>A0A9Q0UM46</accession>